<keyword evidence="3" id="KW-1185">Reference proteome</keyword>
<dbReference type="EMBL" id="CP073767">
    <property type="protein sequence ID" value="UWZ58414.1"/>
    <property type="molecule type" value="Genomic_DNA"/>
</dbReference>
<name>A0A9Q9IS68_9ACTN</name>
<protein>
    <submittedName>
        <fullName evidence="2">Uncharacterized protein</fullName>
    </submittedName>
</protein>
<gene>
    <name evidence="2" type="ORF">Daura_20895</name>
</gene>
<feature type="signal peptide" evidence="1">
    <location>
        <begin position="1"/>
        <end position="20"/>
    </location>
</feature>
<reference evidence="2" key="1">
    <citation type="submission" date="2021-04" db="EMBL/GenBank/DDBJ databases">
        <title>Dactylosporangium aurantiacum NRRL B-8018 full assembly.</title>
        <authorList>
            <person name="Hartkoorn R.C."/>
            <person name="Beaudoing E."/>
            <person name="Hot D."/>
        </authorList>
    </citation>
    <scope>NUCLEOTIDE SEQUENCE</scope>
    <source>
        <strain evidence="2">NRRL B-8018</strain>
    </source>
</reference>
<accession>A0A9Q9IS68</accession>
<proteinExistence type="predicted"/>
<feature type="chain" id="PRO_5040381220" evidence="1">
    <location>
        <begin position="21"/>
        <end position="179"/>
    </location>
</feature>
<dbReference type="RefSeq" id="WP_156090195.1">
    <property type="nucleotide sequence ID" value="NZ_CP073767.1"/>
</dbReference>
<sequence length="179" mass="17895">MRTFAALAAFLVAFSASVPAADAAAAGWTSSTHQRTGDLTMATPAYRFSGPTGASYTIPYTVVNFVDTDYPVFTNTGATPASFAGVITADTALPLGSTVLVRGCGVAWAGGACPTGAVTLLAPTWLSTQPAVAYQSTPIPAGGRTYLQVKVGGFLATAAITLSVTSAVLPAGGADRTLG</sequence>
<dbReference type="AlphaFoldDB" id="A0A9Q9IS68"/>
<keyword evidence="1" id="KW-0732">Signal</keyword>
<dbReference type="Proteomes" id="UP001058003">
    <property type="component" value="Chromosome"/>
</dbReference>
<evidence type="ECO:0000313" key="2">
    <source>
        <dbReference type="EMBL" id="UWZ58414.1"/>
    </source>
</evidence>
<organism evidence="2 3">
    <name type="scientific">Dactylosporangium aurantiacum</name>
    <dbReference type="NCBI Taxonomy" id="35754"/>
    <lineage>
        <taxon>Bacteria</taxon>
        <taxon>Bacillati</taxon>
        <taxon>Actinomycetota</taxon>
        <taxon>Actinomycetes</taxon>
        <taxon>Micromonosporales</taxon>
        <taxon>Micromonosporaceae</taxon>
        <taxon>Dactylosporangium</taxon>
    </lineage>
</organism>
<evidence type="ECO:0000313" key="3">
    <source>
        <dbReference type="Proteomes" id="UP001058003"/>
    </source>
</evidence>
<evidence type="ECO:0000256" key="1">
    <source>
        <dbReference type="SAM" id="SignalP"/>
    </source>
</evidence>
<dbReference type="KEGG" id="daur:Daura_20895"/>